<sequence length="168" mass="19648">MVTSQTISNCWKKTGILPQSDEFEELSDDNDSVLSDSFDIEINELEVLISQFPKSDLNTYEYLHIEDEIPEGGLTDHEIVDTIRNANREEENVVDEIELTHIIEKISPTEVEKTIDKTIRFLYEQGPEFGKVNKELKILRRLHKKVKVLIVKNLKQVDLHYFRYDNVI</sequence>
<gene>
    <name evidence="1" type="ORF">RirG_273470</name>
</gene>
<name>A0A015J5K0_RHIIW</name>
<dbReference type="Proteomes" id="UP000022910">
    <property type="component" value="Unassembled WGS sequence"/>
</dbReference>
<evidence type="ECO:0000313" key="1">
    <source>
        <dbReference type="EMBL" id="EXX50164.1"/>
    </source>
</evidence>
<dbReference type="OrthoDB" id="2436275at2759"/>
<dbReference type="EMBL" id="JEMT01030167">
    <property type="protein sequence ID" value="EXX50164.1"/>
    <property type="molecule type" value="Genomic_DNA"/>
</dbReference>
<protein>
    <submittedName>
        <fullName evidence="1">Uncharacterized protein</fullName>
    </submittedName>
</protein>
<reference evidence="1 2" key="1">
    <citation type="submission" date="2014-02" db="EMBL/GenBank/DDBJ databases">
        <title>Single nucleus genome sequencing reveals high similarity among nuclei of an endomycorrhizal fungus.</title>
        <authorList>
            <person name="Lin K."/>
            <person name="Geurts R."/>
            <person name="Zhang Z."/>
            <person name="Limpens E."/>
            <person name="Saunders D.G."/>
            <person name="Mu D."/>
            <person name="Pang E."/>
            <person name="Cao H."/>
            <person name="Cha H."/>
            <person name="Lin T."/>
            <person name="Zhou Q."/>
            <person name="Shang Y."/>
            <person name="Li Y."/>
            <person name="Ivanov S."/>
            <person name="Sharma T."/>
            <person name="Velzen R.V."/>
            <person name="Ruijter N.D."/>
            <person name="Aanen D.K."/>
            <person name="Win J."/>
            <person name="Kamoun S."/>
            <person name="Bisseling T."/>
            <person name="Huang S."/>
        </authorList>
    </citation>
    <scope>NUCLEOTIDE SEQUENCE [LARGE SCALE GENOMIC DNA]</scope>
    <source>
        <strain evidence="2">DAOM197198w</strain>
    </source>
</reference>
<keyword evidence="2" id="KW-1185">Reference proteome</keyword>
<evidence type="ECO:0000313" key="2">
    <source>
        <dbReference type="Proteomes" id="UP000022910"/>
    </source>
</evidence>
<accession>A0A015J5K0</accession>
<comment type="caution">
    <text evidence="1">The sequence shown here is derived from an EMBL/GenBank/DDBJ whole genome shotgun (WGS) entry which is preliminary data.</text>
</comment>
<dbReference type="AlphaFoldDB" id="A0A015J5K0"/>
<proteinExistence type="predicted"/>
<organism evidence="1 2">
    <name type="scientific">Rhizophagus irregularis (strain DAOM 197198w)</name>
    <name type="common">Glomus intraradices</name>
    <dbReference type="NCBI Taxonomy" id="1432141"/>
    <lineage>
        <taxon>Eukaryota</taxon>
        <taxon>Fungi</taxon>
        <taxon>Fungi incertae sedis</taxon>
        <taxon>Mucoromycota</taxon>
        <taxon>Glomeromycotina</taxon>
        <taxon>Glomeromycetes</taxon>
        <taxon>Glomerales</taxon>
        <taxon>Glomeraceae</taxon>
        <taxon>Rhizophagus</taxon>
    </lineage>
</organism>
<dbReference type="HOGENOM" id="CLU_1587410_0_0_1"/>